<dbReference type="EMBL" id="RBAH01000001">
    <property type="protein sequence ID" value="RKN86866.1"/>
    <property type="molecule type" value="Genomic_DNA"/>
</dbReference>
<protein>
    <recommendedName>
        <fullName evidence="5">N-acetylglucosaminyldiphosphoundecaprenol N-acetyl-beta-D-mannosaminyltransferase</fullName>
        <ecNumber evidence="5">2.4.1.187</ecNumber>
    </recommendedName>
    <alternativeName>
        <fullName evidence="5">N-acetylmannosaminyltransferase</fullName>
    </alternativeName>
    <alternativeName>
        <fullName evidence="5">UDP-N-acetylmannosamine transferase</fullName>
    </alternativeName>
    <alternativeName>
        <fullName evidence="5">UDP-N-acetylmannosamine:N-acetylglucosaminyl pyrophosphorylundecaprenol N-acetylmannosaminyltransferase</fullName>
    </alternativeName>
</protein>
<dbReference type="Proteomes" id="UP000282311">
    <property type="component" value="Unassembled WGS sequence"/>
</dbReference>
<keyword evidence="3 5" id="KW-0777">Teichoic acid biosynthesis</keyword>
<proteinExistence type="inferred from homology"/>
<keyword evidence="2 5" id="KW-0808">Transferase</keyword>
<sequence length="255" mass="28970">MTIDPVSNRNVADKVNIMGVSFSKKTFDETIRHLTGIANSPERGMYHVVTANPEIVMSASKDEQLMRILNEAGIITIDGIGIVLAAKWKGEPVSGRVTGYDMLLKLLEQGNRERWSFYFFGTDEETNRKAVETIAARYPDLKIAGRHNGFFKPDEEAAIVEEIRSTSPDFLIVAMGAPHAERWIYRNKPKLNAKIAMGVGGSLDIIGGKVKRAPTFWIKLNLEWLYRLLSNPSRWRRQLVLPVFAFKAYMRRKER</sequence>
<evidence type="ECO:0000256" key="4">
    <source>
        <dbReference type="ARBA" id="ARBA00023316"/>
    </source>
</evidence>
<evidence type="ECO:0000256" key="1">
    <source>
        <dbReference type="ARBA" id="ARBA00022676"/>
    </source>
</evidence>
<dbReference type="HAMAP" id="MF_02070">
    <property type="entry name" value="TagA_TarA"/>
    <property type="match status" value="1"/>
</dbReference>
<dbReference type="RefSeq" id="WP_120745573.1">
    <property type="nucleotide sequence ID" value="NZ_RBAH01000001.1"/>
</dbReference>
<dbReference type="PANTHER" id="PTHR34136">
    <property type="match status" value="1"/>
</dbReference>
<organism evidence="6 7">
    <name type="scientific">Paenibacillus ginsengarvi</name>
    <dbReference type="NCBI Taxonomy" id="400777"/>
    <lineage>
        <taxon>Bacteria</taxon>
        <taxon>Bacillati</taxon>
        <taxon>Bacillota</taxon>
        <taxon>Bacilli</taxon>
        <taxon>Bacillales</taxon>
        <taxon>Paenibacillaceae</taxon>
        <taxon>Paenibacillus</taxon>
    </lineage>
</organism>
<dbReference type="InterPro" id="IPR004629">
    <property type="entry name" value="WecG_TagA_CpsF"/>
</dbReference>
<comment type="catalytic activity">
    <reaction evidence="5">
        <text>UDP-N-acetyl-alpha-D-mannosamine + N-acetyl-alpha-D-glucosaminyl-di-trans,octa-cis-undecaprenyl diphosphate = N-acetyl-beta-D-mannosaminyl-(1-&gt;4)-N-acetyl-alpha-D-glucosaminyl di-trans,octa-cis-undecaprenyl diphosphate + UDP + H(+)</text>
        <dbReference type="Rhea" id="RHEA:16053"/>
        <dbReference type="ChEBI" id="CHEBI:15378"/>
        <dbReference type="ChEBI" id="CHEBI:58223"/>
        <dbReference type="ChEBI" id="CHEBI:62959"/>
        <dbReference type="ChEBI" id="CHEBI:68623"/>
        <dbReference type="ChEBI" id="CHEBI:132210"/>
        <dbReference type="EC" id="2.4.1.187"/>
    </reaction>
</comment>
<evidence type="ECO:0000256" key="2">
    <source>
        <dbReference type="ARBA" id="ARBA00022679"/>
    </source>
</evidence>
<dbReference type="EC" id="2.4.1.187" evidence="5"/>
<evidence type="ECO:0000313" key="7">
    <source>
        <dbReference type="Proteomes" id="UP000282311"/>
    </source>
</evidence>
<dbReference type="AlphaFoldDB" id="A0A3B0CZB8"/>
<comment type="similarity">
    <text evidence="5">Belongs to the glycosyltransferase 26 family. TagA/TarA subfamily.</text>
</comment>
<evidence type="ECO:0000256" key="3">
    <source>
        <dbReference type="ARBA" id="ARBA00022944"/>
    </source>
</evidence>
<dbReference type="GO" id="GO:0071555">
    <property type="term" value="P:cell wall organization"/>
    <property type="evidence" value="ECO:0007669"/>
    <property type="project" value="UniProtKB-KW"/>
</dbReference>
<dbReference type="GO" id="GO:0047244">
    <property type="term" value="F:N-acetylglucosaminyldiphosphoundecaprenol N-acetyl-beta-D-mannosaminyltransferase activity"/>
    <property type="evidence" value="ECO:0007669"/>
    <property type="project" value="UniProtKB-UniRule"/>
</dbReference>
<dbReference type="Pfam" id="PF03808">
    <property type="entry name" value="Glyco_tran_WecG"/>
    <property type="match status" value="1"/>
</dbReference>
<accession>A0A3B0CZB8</accession>
<dbReference type="GO" id="GO:0019350">
    <property type="term" value="P:teichoic acid biosynthetic process"/>
    <property type="evidence" value="ECO:0007669"/>
    <property type="project" value="UniProtKB-UniRule"/>
</dbReference>
<gene>
    <name evidence="6" type="ORF">D7M11_02620</name>
</gene>
<keyword evidence="7" id="KW-1185">Reference proteome</keyword>
<evidence type="ECO:0000313" key="6">
    <source>
        <dbReference type="EMBL" id="RKN86866.1"/>
    </source>
</evidence>
<reference evidence="6 7" key="1">
    <citation type="journal article" date="2007" name="Int. J. Syst. Evol. Microbiol.">
        <title>Paenibacillus ginsengarvi sp. nov., isolated from soil from ginseng cultivation.</title>
        <authorList>
            <person name="Yoon M.H."/>
            <person name="Ten L.N."/>
            <person name="Im W.T."/>
        </authorList>
    </citation>
    <scope>NUCLEOTIDE SEQUENCE [LARGE SCALE GENOMIC DNA]</scope>
    <source>
        <strain evidence="6 7">KCTC 13059</strain>
    </source>
</reference>
<dbReference type="OrthoDB" id="9771846at2"/>
<dbReference type="InterPro" id="IPR034714">
    <property type="entry name" value="TagA_TarA"/>
</dbReference>
<dbReference type="PANTHER" id="PTHR34136:SF1">
    <property type="entry name" value="UDP-N-ACETYL-D-MANNOSAMINURONIC ACID TRANSFERASE"/>
    <property type="match status" value="1"/>
</dbReference>
<evidence type="ECO:0000256" key="5">
    <source>
        <dbReference type="HAMAP-Rule" id="MF_02070"/>
    </source>
</evidence>
<keyword evidence="1 5" id="KW-0328">Glycosyltransferase</keyword>
<dbReference type="UniPathway" id="UPA00632"/>
<dbReference type="NCBIfam" id="TIGR00696">
    <property type="entry name" value="wecG_tagA_cpsF"/>
    <property type="match status" value="1"/>
</dbReference>
<name>A0A3B0CZB8_9BACL</name>
<dbReference type="CDD" id="cd06533">
    <property type="entry name" value="Glyco_transf_WecG_TagA"/>
    <property type="match status" value="1"/>
</dbReference>
<comment type="function">
    <text evidence="5">Catalyzes the conversion of GlcNAc-PP-undecaprenol into ManNAc-GlcNAc-PP-undecaprenol, the first committed lipid intermediate in the de novo synthesis of teichoic acid.</text>
</comment>
<comment type="pathway">
    <text evidence="5">Cell wall biogenesis; teichoic acid biosynthesis.</text>
</comment>
<comment type="caution">
    <text evidence="6">The sequence shown here is derived from an EMBL/GenBank/DDBJ whole genome shotgun (WGS) entry which is preliminary data.</text>
</comment>
<keyword evidence="4 5" id="KW-0961">Cell wall biogenesis/degradation</keyword>